<reference evidence="4" key="1">
    <citation type="submission" date="2021-03" db="EMBL/GenBank/DDBJ databases">
        <authorList>
            <person name="Bekaert M."/>
        </authorList>
    </citation>
    <scope>NUCLEOTIDE SEQUENCE</scope>
</reference>
<evidence type="ECO:0000313" key="5">
    <source>
        <dbReference type="Proteomes" id="UP000683360"/>
    </source>
</evidence>
<feature type="domain" description="5'-Nucleotidase C-terminal" evidence="3">
    <location>
        <begin position="124"/>
        <end position="187"/>
    </location>
</feature>
<dbReference type="EMBL" id="CAJPWZ010000308">
    <property type="protein sequence ID" value="CAG2189973.1"/>
    <property type="molecule type" value="Genomic_DNA"/>
</dbReference>
<dbReference type="Proteomes" id="UP000683360">
    <property type="component" value="Unassembled WGS sequence"/>
</dbReference>
<dbReference type="EC" id="3.1.3.5" evidence="4"/>
<keyword evidence="5" id="KW-1185">Reference proteome</keyword>
<keyword evidence="4" id="KW-0378">Hydrolase</keyword>
<dbReference type="PANTHER" id="PTHR11575">
    <property type="entry name" value="5'-NUCLEOTIDASE-RELATED"/>
    <property type="match status" value="1"/>
</dbReference>
<evidence type="ECO:0000256" key="1">
    <source>
        <dbReference type="ARBA" id="ARBA00006654"/>
    </source>
</evidence>
<feature type="region of interest" description="Disordered" evidence="2">
    <location>
        <begin position="271"/>
        <end position="295"/>
    </location>
</feature>
<dbReference type="InterPro" id="IPR036907">
    <property type="entry name" value="5'-Nucleotdase_C_sf"/>
</dbReference>
<proteinExistence type="inferred from homology"/>
<dbReference type="GO" id="GO:0009166">
    <property type="term" value="P:nucleotide catabolic process"/>
    <property type="evidence" value="ECO:0007669"/>
    <property type="project" value="InterPro"/>
</dbReference>
<accession>A0A8S3Q0V9</accession>
<dbReference type="PANTHER" id="PTHR11575:SF48">
    <property type="entry name" value="5'-NUCLEOTIDASE"/>
    <property type="match status" value="1"/>
</dbReference>
<gene>
    <name evidence="4" type="ORF">MEDL_5291</name>
</gene>
<protein>
    <submittedName>
        <fullName evidence="4">E3.1.3.5</fullName>
        <ecNumber evidence="4">3.1.3.5</ecNumber>
    </submittedName>
</protein>
<dbReference type="OrthoDB" id="10252235at2759"/>
<organism evidence="4 5">
    <name type="scientific">Mytilus edulis</name>
    <name type="common">Blue mussel</name>
    <dbReference type="NCBI Taxonomy" id="6550"/>
    <lineage>
        <taxon>Eukaryota</taxon>
        <taxon>Metazoa</taxon>
        <taxon>Spiralia</taxon>
        <taxon>Lophotrochozoa</taxon>
        <taxon>Mollusca</taxon>
        <taxon>Bivalvia</taxon>
        <taxon>Autobranchia</taxon>
        <taxon>Pteriomorphia</taxon>
        <taxon>Mytilida</taxon>
        <taxon>Mytiloidea</taxon>
        <taxon>Mytilidae</taxon>
        <taxon>Mytilinae</taxon>
        <taxon>Mytilus</taxon>
    </lineage>
</organism>
<dbReference type="Pfam" id="PF02872">
    <property type="entry name" value="5_nucleotid_C"/>
    <property type="match status" value="1"/>
</dbReference>
<dbReference type="Gene3D" id="3.90.780.10">
    <property type="entry name" value="5'-Nucleotidase, C-terminal domain"/>
    <property type="match status" value="1"/>
</dbReference>
<dbReference type="AlphaFoldDB" id="A0A8S3Q0V9"/>
<dbReference type="GO" id="GO:0008253">
    <property type="term" value="F:5'-nucleotidase activity"/>
    <property type="evidence" value="ECO:0007669"/>
    <property type="project" value="UniProtKB-EC"/>
</dbReference>
<feature type="compositionally biased region" description="Basic and acidic residues" evidence="2">
    <location>
        <begin position="282"/>
        <end position="295"/>
    </location>
</feature>
<dbReference type="InterPro" id="IPR008334">
    <property type="entry name" value="5'-Nucleotdase_C"/>
</dbReference>
<evidence type="ECO:0000313" key="4">
    <source>
        <dbReference type="EMBL" id="CAG2189973.1"/>
    </source>
</evidence>
<sequence length="308" mass="34717">MASYIKSCQELNPVVLFSGDILNPSLNFGVDHLQEFMSKTKGCAWLLSNVIDNLSEKPLANGKTQHIIKAHGIKVNGKNIVKSGTDFRNLSKITLTFTSSGLKVDVERVDLDSSIPEDPQIQKIVAHLNGAEVVEALENGVSKYPALEGRFPQVAGINYGFDPTKPPGERVDPELVQIQDQYIHMNKIDSEKLMTLSTAVRNHFERESLVKQASLEWHIPHQLVRQMSVHDVECEKSHLCPKVEGRIFLYDDQKREIMKMTKVEIPMSFSDEIIPEEEEEDAKEKDDGGEGSRPKVELKIEYVDIHTL</sequence>
<evidence type="ECO:0000259" key="3">
    <source>
        <dbReference type="Pfam" id="PF02872"/>
    </source>
</evidence>
<evidence type="ECO:0000256" key="2">
    <source>
        <dbReference type="SAM" id="MobiDB-lite"/>
    </source>
</evidence>
<dbReference type="SUPFAM" id="SSF55816">
    <property type="entry name" value="5'-nucleotidase (syn. UDP-sugar hydrolase), C-terminal domain"/>
    <property type="match status" value="1"/>
</dbReference>
<dbReference type="InterPro" id="IPR006179">
    <property type="entry name" value="5_nucleotidase/apyrase"/>
</dbReference>
<comment type="caution">
    <text evidence="4">The sequence shown here is derived from an EMBL/GenBank/DDBJ whole genome shotgun (WGS) entry which is preliminary data.</text>
</comment>
<comment type="similarity">
    <text evidence="1">Belongs to the 5'-nucleotidase family.</text>
</comment>
<name>A0A8S3Q0V9_MYTED</name>